<dbReference type="OrthoDB" id="1419830at2"/>
<accession>A0A501XUV3</accession>
<dbReference type="EMBL" id="VFSU01000010">
    <property type="protein sequence ID" value="TPE64468.1"/>
    <property type="molecule type" value="Genomic_DNA"/>
</dbReference>
<protein>
    <submittedName>
        <fullName evidence="2">Uncharacterized protein</fullName>
    </submittedName>
</protein>
<gene>
    <name evidence="2" type="ORF">FJQ54_01440</name>
</gene>
<keyword evidence="3" id="KW-1185">Reference proteome</keyword>
<dbReference type="AlphaFoldDB" id="A0A501XUV3"/>
<proteinExistence type="predicted"/>
<evidence type="ECO:0000256" key="1">
    <source>
        <dbReference type="SAM" id="SignalP"/>
    </source>
</evidence>
<feature type="signal peptide" evidence="1">
    <location>
        <begin position="1"/>
        <end position="19"/>
    </location>
</feature>
<comment type="caution">
    <text evidence="2">The sequence shown here is derived from an EMBL/GenBank/DDBJ whole genome shotgun (WGS) entry which is preliminary data.</text>
</comment>
<dbReference type="RefSeq" id="WP_140926505.1">
    <property type="nucleotide sequence ID" value="NZ_VFSU01000010.1"/>
</dbReference>
<organism evidence="2 3">
    <name type="scientific">Sandaracinobacter neustonicus</name>
    <dbReference type="NCBI Taxonomy" id="1715348"/>
    <lineage>
        <taxon>Bacteria</taxon>
        <taxon>Pseudomonadati</taxon>
        <taxon>Pseudomonadota</taxon>
        <taxon>Alphaproteobacteria</taxon>
        <taxon>Sphingomonadales</taxon>
        <taxon>Sphingosinicellaceae</taxon>
        <taxon>Sandaracinobacter</taxon>
    </lineage>
</organism>
<feature type="chain" id="PRO_5021484059" evidence="1">
    <location>
        <begin position="20"/>
        <end position="223"/>
    </location>
</feature>
<evidence type="ECO:0000313" key="3">
    <source>
        <dbReference type="Proteomes" id="UP000319897"/>
    </source>
</evidence>
<dbReference type="Proteomes" id="UP000319897">
    <property type="component" value="Unassembled WGS sequence"/>
</dbReference>
<sequence>MRCLFFAIALLGLSGPAEAVGRRGVAVSPPIGQENTASAGSAIFQRENVWQVEGLIILADAPEAELSTGDRLAFYIKSKKKIVACPNEYGGANCLIDRTPVNHIFTEKASGLGTGKIQLAKPVPYEVGHYVDTPGDKGTFRQQLSFLGVSGSTLRFSYREFVNDMARPAFTDEVTFTLSGTFPETITYKDVVIDVLGISNAGLRYVVKSTTLKYIEPPGAPAQ</sequence>
<evidence type="ECO:0000313" key="2">
    <source>
        <dbReference type="EMBL" id="TPE64468.1"/>
    </source>
</evidence>
<reference evidence="2 3" key="1">
    <citation type="submission" date="2019-06" db="EMBL/GenBank/DDBJ databases">
        <authorList>
            <person name="Lee I."/>
            <person name="Jang G.I."/>
            <person name="Hwang C.Y."/>
        </authorList>
    </citation>
    <scope>NUCLEOTIDE SEQUENCE [LARGE SCALE GENOMIC DNA]</scope>
    <source>
        <strain evidence="2 3">PAMC 28131</strain>
    </source>
</reference>
<keyword evidence="1" id="KW-0732">Signal</keyword>
<name>A0A501XUV3_9SPHN</name>